<dbReference type="InterPro" id="IPR000719">
    <property type="entry name" value="Prot_kinase_dom"/>
</dbReference>
<dbReference type="Pfam" id="PF00069">
    <property type="entry name" value="Pkinase"/>
    <property type="match status" value="1"/>
</dbReference>
<dbReference type="InterPro" id="IPR050205">
    <property type="entry name" value="CDPK_Ser/Thr_kinases"/>
</dbReference>
<dbReference type="STRING" id="357750.A0A2S6C3J6"/>
<dbReference type="GO" id="GO:0005524">
    <property type="term" value="F:ATP binding"/>
    <property type="evidence" value="ECO:0007669"/>
    <property type="project" value="UniProtKB-KW"/>
</dbReference>
<reference evidence="8" key="1">
    <citation type="journal article" date="2017" name="bioRxiv">
        <title>Conservation of a gene cluster reveals novel cercosporin biosynthetic mechanisms and extends production to the genus Colletotrichum.</title>
        <authorList>
            <person name="de Jonge R."/>
            <person name="Ebert M.K."/>
            <person name="Huitt-Roehl C.R."/>
            <person name="Pal P."/>
            <person name="Suttle J.C."/>
            <person name="Spanner R.E."/>
            <person name="Neubauer J.D."/>
            <person name="Jurick W.M.II."/>
            <person name="Stott K.A."/>
            <person name="Secor G.A."/>
            <person name="Thomma B.P.H.J."/>
            <person name="Van de Peer Y."/>
            <person name="Townsend C.A."/>
            <person name="Bolton M.D."/>
        </authorList>
    </citation>
    <scope>NUCLEOTIDE SEQUENCE [LARGE SCALE GENOMIC DNA]</scope>
    <source>
        <strain evidence="8">CBS538.71</strain>
    </source>
</reference>
<organism evidence="7 8">
    <name type="scientific">Cercospora berteroae</name>
    <dbReference type="NCBI Taxonomy" id="357750"/>
    <lineage>
        <taxon>Eukaryota</taxon>
        <taxon>Fungi</taxon>
        <taxon>Dikarya</taxon>
        <taxon>Ascomycota</taxon>
        <taxon>Pezizomycotina</taxon>
        <taxon>Dothideomycetes</taxon>
        <taxon>Dothideomycetidae</taxon>
        <taxon>Mycosphaerellales</taxon>
        <taxon>Mycosphaerellaceae</taxon>
        <taxon>Cercospora</taxon>
    </lineage>
</organism>
<evidence type="ECO:0000256" key="2">
    <source>
        <dbReference type="ARBA" id="ARBA00022679"/>
    </source>
</evidence>
<dbReference type="OrthoDB" id="3650351at2759"/>
<keyword evidence="8" id="KW-1185">Reference proteome</keyword>
<comment type="caution">
    <text evidence="7">The sequence shown here is derived from an EMBL/GenBank/DDBJ whole genome shotgun (WGS) entry which is preliminary data.</text>
</comment>
<proteinExistence type="predicted"/>
<keyword evidence="5" id="KW-0067">ATP-binding</keyword>
<dbReference type="GO" id="GO:0004674">
    <property type="term" value="F:protein serine/threonine kinase activity"/>
    <property type="evidence" value="ECO:0007669"/>
    <property type="project" value="UniProtKB-KW"/>
</dbReference>
<gene>
    <name evidence="7" type="ORF">CBER1_06135</name>
</gene>
<keyword evidence="4" id="KW-0418">Kinase</keyword>
<dbReference type="Gene3D" id="1.10.510.10">
    <property type="entry name" value="Transferase(Phosphotransferase) domain 1"/>
    <property type="match status" value="1"/>
</dbReference>
<evidence type="ECO:0000313" key="8">
    <source>
        <dbReference type="Proteomes" id="UP000237631"/>
    </source>
</evidence>
<dbReference type="SUPFAM" id="SSF56112">
    <property type="entry name" value="Protein kinase-like (PK-like)"/>
    <property type="match status" value="1"/>
</dbReference>
<evidence type="ECO:0000313" key="7">
    <source>
        <dbReference type="EMBL" id="PPJ54314.1"/>
    </source>
</evidence>
<evidence type="ECO:0000256" key="4">
    <source>
        <dbReference type="ARBA" id="ARBA00022777"/>
    </source>
</evidence>
<sequence>MPLTSTDLIHPTRIDAVLWEDSKYAYTRHTYYGWRKDPIGEYVWRRDFKAIGTGGFGAVFREECIQGQNNLQKAAVRAVKHIQRPAASQHGIRIDYGRELEAIARFSKPEYEPFFVQSEGWYEAEDIVCIIMEFIQHGSLHDYVRQSQALPEPEAQLIVSQILRGIAHMHRAGYTHRDLKPQNLLVVQQGPAWRVKIADFGLSKRLIRDLSSLRTVAGTAGYMAPEVLGILAPGDDSSEDSDESESPHERSYTNAVDIWAVGVILSLLLSGQFPFPSHNQKLLAKYVHGRAPFPVASLESNAAGNAARDLAAKLLTPRPGDRPSAESCLRHNWVEFPQNLSPIGAGARQAVDVFPATSRSVSWNTRDSGYQTGRMPQLASSVSDSGTVRRVISPISPPMDAGFPTLRERSFGKAPGEVLAMNFSPVSRVLLIAYKVSSSVSSFYLWNTQTGEKEELAGQTDIGLAHVPSSFSQDGKLLVVLLSLERRLTLHDGVTGKLIRGVVAVGQEGSAYRNIWQWSPKGVAFMAARTSSSKASELPSVGPSRLIYFGSCPTRTSSIVGVTVDEITGRSNGPSATFECDRLLLAAQNRVVVGERNESSTSLSHGKLGFVSHWSEQSGTSGSSLVEIHGLVGQVAVSPTDRGLIAFFDRREGVLSLRLKHSLRDSKSQQDMMCAVLPDRASPAGLAFSPNGKYIAFTQFQSRGQLKADTRCLRMLSVGTQEEVMNIDIYPGSRDVAFSPDGCLLAIGNLTGRVTLYDVTV</sequence>
<dbReference type="Proteomes" id="UP000237631">
    <property type="component" value="Unassembled WGS sequence"/>
</dbReference>
<keyword evidence="2" id="KW-0808">Transferase</keyword>
<name>A0A2S6C3J6_9PEZI</name>
<dbReference type="PROSITE" id="PS00108">
    <property type="entry name" value="PROTEIN_KINASE_ST"/>
    <property type="match status" value="1"/>
</dbReference>
<dbReference type="InterPro" id="IPR008271">
    <property type="entry name" value="Ser/Thr_kinase_AS"/>
</dbReference>
<dbReference type="SUPFAM" id="SSF50969">
    <property type="entry name" value="YVTN repeat-like/Quinoprotein amine dehydrogenase"/>
    <property type="match status" value="1"/>
</dbReference>
<dbReference type="PROSITE" id="PS50011">
    <property type="entry name" value="PROTEIN_KINASE_DOM"/>
    <property type="match status" value="1"/>
</dbReference>
<evidence type="ECO:0000256" key="5">
    <source>
        <dbReference type="ARBA" id="ARBA00022840"/>
    </source>
</evidence>
<accession>A0A2S6C3J6</accession>
<dbReference type="Gene3D" id="2.130.10.10">
    <property type="entry name" value="YVTN repeat-like/Quinoprotein amine dehydrogenase"/>
    <property type="match status" value="1"/>
</dbReference>
<evidence type="ECO:0000256" key="3">
    <source>
        <dbReference type="ARBA" id="ARBA00022741"/>
    </source>
</evidence>
<dbReference type="SMART" id="SM00220">
    <property type="entry name" value="S_TKc"/>
    <property type="match status" value="1"/>
</dbReference>
<keyword evidence="3" id="KW-0547">Nucleotide-binding</keyword>
<keyword evidence="1" id="KW-0723">Serine/threonine-protein kinase</keyword>
<feature type="domain" description="Protein kinase" evidence="6">
    <location>
        <begin position="45"/>
        <end position="334"/>
    </location>
</feature>
<dbReference type="InterPro" id="IPR011044">
    <property type="entry name" value="Quino_amine_DH_bsu"/>
</dbReference>
<protein>
    <recommendedName>
        <fullName evidence="6">Protein kinase domain-containing protein</fullName>
    </recommendedName>
</protein>
<dbReference type="EMBL" id="PNEN01000567">
    <property type="protein sequence ID" value="PPJ54314.1"/>
    <property type="molecule type" value="Genomic_DNA"/>
</dbReference>
<dbReference type="AlphaFoldDB" id="A0A2S6C3J6"/>
<dbReference type="InterPro" id="IPR011009">
    <property type="entry name" value="Kinase-like_dom_sf"/>
</dbReference>
<evidence type="ECO:0000259" key="6">
    <source>
        <dbReference type="PROSITE" id="PS50011"/>
    </source>
</evidence>
<evidence type="ECO:0000256" key="1">
    <source>
        <dbReference type="ARBA" id="ARBA00022527"/>
    </source>
</evidence>
<dbReference type="PANTHER" id="PTHR24349">
    <property type="entry name" value="SERINE/THREONINE-PROTEIN KINASE"/>
    <property type="match status" value="1"/>
</dbReference>
<dbReference type="InterPro" id="IPR015943">
    <property type="entry name" value="WD40/YVTN_repeat-like_dom_sf"/>
</dbReference>